<reference evidence="5" key="1">
    <citation type="submission" date="2022-03" db="EMBL/GenBank/DDBJ databases">
        <authorList>
            <person name="Lindestad O."/>
        </authorList>
    </citation>
    <scope>NUCLEOTIDE SEQUENCE</scope>
</reference>
<comment type="caution">
    <text evidence="5">The sequence shown here is derived from an EMBL/GenBank/DDBJ whole genome shotgun (WGS) entry which is preliminary data.</text>
</comment>
<evidence type="ECO:0000313" key="5">
    <source>
        <dbReference type="EMBL" id="CAH2267964.1"/>
    </source>
</evidence>
<dbReference type="Pfam" id="PF04500">
    <property type="entry name" value="FLYWCH"/>
    <property type="match status" value="3"/>
</dbReference>
<keyword evidence="2" id="KW-0863">Zinc-finger</keyword>
<evidence type="ECO:0000256" key="2">
    <source>
        <dbReference type="ARBA" id="ARBA00022771"/>
    </source>
</evidence>
<accession>A0A8S4SI47</accession>
<keyword evidence="6" id="KW-1185">Reference proteome</keyword>
<gene>
    <name evidence="5" type="primary">jg8416</name>
    <name evidence="5" type="ORF">PAEG_LOCUS26434</name>
</gene>
<keyword evidence="1" id="KW-0479">Metal-binding</keyword>
<keyword evidence="3" id="KW-0862">Zinc</keyword>
<dbReference type="InterPro" id="IPR007588">
    <property type="entry name" value="Znf_FLYWCH"/>
</dbReference>
<dbReference type="Proteomes" id="UP000838756">
    <property type="component" value="Unassembled WGS sequence"/>
</dbReference>
<dbReference type="Gene3D" id="2.20.25.240">
    <property type="match status" value="3"/>
</dbReference>
<organism evidence="5 6">
    <name type="scientific">Pararge aegeria aegeria</name>
    <dbReference type="NCBI Taxonomy" id="348720"/>
    <lineage>
        <taxon>Eukaryota</taxon>
        <taxon>Metazoa</taxon>
        <taxon>Ecdysozoa</taxon>
        <taxon>Arthropoda</taxon>
        <taxon>Hexapoda</taxon>
        <taxon>Insecta</taxon>
        <taxon>Pterygota</taxon>
        <taxon>Neoptera</taxon>
        <taxon>Endopterygota</taxon>
        <taxon>Lepidoptera</taxon>
        <taxon>Glossata</taxon>
        <taxon>Ditrysia</taxon>
        <taxon>Papilionoidea</taxon>
        <taxon>Nymphalidae</taxon>
        <taxon>Satyrinae</taxon>
        <taxon>Satyrini</taxon>
        <taxon>Parargina</taxon>
        <taxon>Pararge</taxon>
    </lineage>
</organism>
<feature type="domain" description="FLYWCH-type" evidence="4">
    <location>
        <begin position="185"/>
        <end position="234"/>
    </location>
</feature>
<evidence type="ECO:0000256" key="3">
    <source>
        <dbReference type="ARBA" id="ARBA00022833"/>
    </source>
</evidence>
<sequence>MIRLLSGKQLVMIHGFTYHRTGAEFITLITGVTLLLINKYSYHKIGAAKYCGGFRWRCSSKKRCKCKAFAVLSDDDALVLRIVGPHNHDPPIYKHTKFITLPNGKRLLMVNGYTFHKGGGHIRCYGGVKWRCSASKKRCNAFVAVSDCEEYIIKYKLNHVDHDPPVYKVDRNGVLVRRSNNGLGMVYRRFMYYPHYKIKKGFRWRCCRYHLGCKAAFQADVNHQILRSQPNHNHSPPELEITNGICHKKNYNSCRPVW</sequence>
<dbReference type="AlphaFoldDB" id="A0A8S4SI47"/>
<proteinExistence type="predicted"/>
<protein>
    <submittedName>
        <fullName evidence="5">Jg8416 protein</fullName>
    </submittedName>
</protein>
<name>A0A8S4SI47_9NEOP</name>
<evidence type="ECO:0000313" key="6">
    <source>
        <dbReference type="Proteomes" id="UP000838756"/>
    </source>
</evidence>
<feature type="domain" description="FLYWCH-type" evidence="4">
    <location>
        <begin position="98"/>
        <end position="159"/>
    </location>
</feature>
<feature type="domain" description="FLYWCH-type" evidence="4">
    <location>
        <begin position="31"/>
        <end position="88"/>
    </location>
</feature>
<evidence type="ECO:0000256" key="1">
    <source>
        <dbReference type="ARBA" id="ARBA00022723"/>
    </source>
</evidence>
<dbReference type="GO" id="GO:0008270">
    <property type="term" value="F:zinc ion binding"/>
    <property type="evidence" value="ECO:0007669"/>
    <property type="project" value="UniProtKB-KW"/>
</dbReference>
<dbReference type="EMBL" id="CAKXAJ010026408">
    <property type="protein sequence ID" value="CAH2267964.1"/>
    <property type="molecule type" value="Genomic_DNA"/>
</dbReference>
<evidence type="ECO:0000259" key="4">
    <source>
        <dbReference type="Pfam" id="PF04500"/>
    </source>
</evidence>
<dbReference type="OrthoDB" id="7739108at2759"/>